<keyword evidence="1" id="KW-1133">Transmembrane helix</keyword>
<name>A0ABM9I3X8_9GAMM</name>
<dbReference type="InterPro" id="IPR007890">
    <property type="entry name" value="CHASE2"/>
</dbReference>
<dbReference type="SUPFAM" id="SSF55073">
    <property type="entry name" value="Nucleotide cyclase"/>
    <property type="match status" value="1"/>
</dbReference>
<dbReference type="Pfam" id="PF00211">
    <property type="entry name" value="Guanylate_cyc"/>
    <property type="match status" value="1"/>
</dbReference>
<evidence type="ECO:0000259" key="2">
    <source>
        <dbReference type="PROSITE" id="PS50125"/>
    </source>
</evidence>
<protein>
    <submittedName>
        <fullName evidence="3">Adenylate cyclase</fullName>
    </submittedName>
</protein>
<dbReference type="PROSITE" id="PS50125">
    <property type="entry name" value="GUANYLATE_CYCLASE_2"/>
    <property type="match status" value="1"/>
</dbReference>
<dbReference type="SMART" id="SM00044">
    <property type="entry name" value="CYCc"/>
    <property type="match status" value="1"/>
</dbReference>
<evidence type="ECO:0000313" key="4">
    <source>
        <dbReference type="Proteomes" id="UP001162030"/>
    </source>
</evidence>
<feature type="transmembrane region" description="Helical" evidence="1">
    <location>
        <begin position="396"/>
        <end position="415"/>
    </location>
</feature>
<keyword evidence="1" id="KW-0812">Transmembrane</keyword>
<feature type="transmembrane region" description="Helical" evidence="1">
    <location>
        <begin position="374"/>
        <end position="391"/>
    </location>
</feature>
<evidence type="ECO:0000256" key="1">
    <source>
        <dbReference type="SAM" id="Phobius"/>
    </source>
</evidence>
<dbReference type="EMBL" id="OX458333">
    <property type="protein sequence ID" value="CAI8875845.1"/>
    <property type="molecule type" value="Genomic_DNA"/>
</dbReference>
<keyword evidence="4" id="KW-1185">Reference proteome</keyword>
<dbReference type="Proteomes" id="UP001162030">
    <property type="component" value="Chromosome"/>
</dbReference>
<dbReference type="Pfam" id="PF05226">
    <property type="entry name" value="CHASE2"/>
    <property type="match status" value="1"/>
</dbReference>
<dbReference type="SMART" id="SM01080">
    <property type="entry name" value="CHASE2"/>
    <property type="match status" value="1"/>
</dbReference>
<proteinExistence type="predicted"/>
<dbReference type="PANTHER" id="PTHR43081:SF1">
    <property type="entry name" value="ADENYLATE CYCLASE, TERMINAL-DIFFERENTIATION SPECIFIC"/>
    <property type="match status" value="1"/>
</dbReference>
<dbReference type="InterPro" id="IPR001054">
    <property type="entry name" value="A/G_cyclase"/>
</dbReference>
<feature type="domain" description="Guanylate cyclase" evidence="2">
    <location>
        <begin position="489"/>
        <end position="617"/>
    </location>
</feature>
<dbReference type="RefSeq" id="WP_084162223.1">
    <property type="nucleotide sequence ID" value="NZ_OX458333.1"/>
</dbReference>
<reference evidence="3 4" key="1">
    <citation type="submission" date="2023-03" db="EMBL/GenBank/DDBJ databases">
        <authorList>
            <person name="Pearce D."/>
        </authorList>
    </citation>
    <scope>NUCLEOTIDE SEQUENCE [LARGE SCALE GENOMIC DNA]</scope>
    <source>
        <strain evidence="3">Msz</strain>
    </source>
</reference>
<gene>
    <name evidence="3" type="ORF">MSZNOR_2970</name>
</gene>
<accession>A0ABM9I3X8</accession>
<feature type="transmembrane region" description="Helical" evidence="1">
    <location>
        <begin position="421"/>
        <end position="445"/>
    </location>
</feature>
<organism evidence="3 4">
    <name type="scientific">Methylocaldum szegediense</name>
    <dbReference type="NCBI Taxonomy" id="73780"/>
    <lineage>
        <taxon>Bacteria</taxon>
        <taxon>Pseudomonadati</taxon>
        <taxon>Pseudomonadota</taxon>
        <taxon>Gammaproteobacteria</taxon>
        <taxon>Methylococcales</taxon>
        <taxon>Methylococcaceae</taxon>
        <taxon>Methylocaldum</taxon>
    </lineage>
</organism>
<keyword evidence="1" id="KW-0472">Membrane</keyword>
<dbReference type="Gene3D" id="3.30.70.1230">
    <property type="entry name" value="Nucleotide cyclase"/>
    <property type="match status" value="1"/>
</dbReference>
<evidence type="ECO:0000313" key="3">
    <source>
        <dbReference type="EMBL" id="CAI8875845.1"/>
    </source>
</evidence>
<dbReference type="InterPro" id="IPR050697">
    <property type="entry name" value="Adenylyl/Guanylyl_Cyclase_3/4"/>
</dbReference>
<dbReference type="PANTHER" id="PTHR43081">
    <property type="entry name" value="ADENYLATE CYCLASE, TERMINAL-DIFFERENTIATION SPECIFIC-RELATED"/>
    <property type="match status" value="1"/>
</dbReference>
<dbReference type="InterPro" id="IPR029787">
    <property type="entry name" value="Nucleotide_cyclase"/>
</dbReference>
<dbReference type="CDD" id="cd07302">
    <property type="entry name" value="CHD"/>
    <property type="match status" value="1"/>
</dbReference>
<sequence length="749" mass="83805">MSMQRWRRVLGCLKCGRMPLVIALSGLLLNLLPALTPVQERFDLGLLYRLRGPDKPPEDIVIVGIDHESALRLQTPNDPQSWPRRLNAEVIRNIQASNAELLAFNVFFFSPSPDPDDDRIMAEAMRQMGRVVLTDYVKPRQVSPGVYLESVVHSTDQLADAALATAPFLLPKGDNGINRFLTFFGGDSQATLPTRLLLAYVLRTAHDDLIGTFEKVAPDIAGFLKIQPTQREQFDAVQRELSALLQSRPDLLPALIENLKQSSMPAKTRRMLGGLFRAHENGRWRYFNFYGPARTFPTIPYYRLAGPPSEDITRELERKIVLVGYLEDFQPENTEGLFDSPYSTVSSVELAATALANLLEDKTVLPAFTPLREFFWLFLWGLILGFCAQLLPLPQALVTISALSGGYLLAAWTLFQAGGLWLPLFIPLIWLAPTAAVGSVIVSHLRRVRREEKIQSVIERFIPVDVFSHLTRDEDMKALPSYGRLTHGICLATDAGRYSSLAETMEPMALADLMNEYYRVIFQPVSHHGGWISDVIGDAMLAIWIAEESDLKTRRSVLQAALEIQQAVRRFEQNRRIDFPVRIGIHCGELRIGYVGTDSRGEIRAVGDTVNIAARLEALNKLLGTEILVSEAVLADIAEPRARRLGRFLLAGKTKPVSVAQLLSCPEVEISRYQECEARFQIALKHFEAERWPEAYAAFSQLVLELPDDGPARFFLKTCEARLRGVLPPGPEALGIRVEKSDPAHPLTK</sequence>